<keyword evidence="1" id="KW-0812">Transmembrane</keyword>
<gene>
    <name evidence="2" type="ORF">BSTOLATCC_MIC14543</name>
</gene>
<feature type="transmembrane region" description="Helical" evidence="1">
    <location>
        <begin position="12"/>
        <end position="30"/>
    </location>
</feature>
<name>A0AAU9IPX4_9CILI</name>
<dbReference type="Proteomes" id="UP001162131">
    <property type="component" value="Unassembled WGS sequence"/>
</dbReference>
<keyword evidence="1" id="KW-1133">Transmembrane helix</keyword>
<organism evidence="2 3">
    <name type="scientific">Blepharisma stoltei</name>
    <dbReference type="NCBI Taxonomy" id="1481888"/>
    <lineage>
        <taxon>Eukaryota</taxon>
        <taxon>Sar</taxon>
        <taxon>Alveolata</taxon>
        <taxon>Ciliophora</taxon>
        <taxon>Postciliodesmatophora</taxon>
        <taxon>Heterotrichea</taxon>
        <taxon>Heterotrichida</taxon>
        <taxon>Blepharismidae</taxon>
        <taxon>Blepharisma</taxon>
    </lineage>
</organism>
<evidence type="ECO:0000256" key="1">
    <source>
        <dbReference type="SAM" id="Phobius"/>
    </source>
</evidence>
<accession>A0AAU9IPX4</accession>
<comment type="caution">
    <text evidence="2">The sequence shown here is derived from an EMBL/GenBank/DDBJ whole genome shotgun (WGS) entry which is preliminary data.</text>
</comment>
<sequence length="81" mass="9945">MTILQTKLLNWHYPLILFSLSFWLLARFFLFKLRLFIYHKQLSKFICCKQLLRLADIFIWKSIKSLTKEEKIKVVLRLRSL</sequence>
<reference evidence="2" key="1">
    <citation type="submission" date="2021-09" db="EMBL/GenBank/DDBJ databases">
        <authorList>
            <consortium name="AG Swart"/>
            <person name="Singh M."/>
            <person name="Singh A."/>
            <person name="Seah K."/>
            <person name="Emmerich C."/>
        </authorList>
    </citation>
    <scope>NUCLEOTIDE SEQUENCE</scope>
    <source>
        <strain evidence="2">ATCC30299</strain>
    </source>
</reference>
<evidence type="ECO:0008006" key="4">
    <source>
        <dbReference type="Google" id="ProtNLM"/>
    </source>
</evidence>
<evidence type="ECO:0000313" key="3">
    <source>
        <dbReference type="Proteomes" id="UP001162131"/>
    </source>
</evidence>
<protein>
    <recommendedName>
        <fullName evidence="4">ATP synthase F0 subunit 8</fullName>
    </recommendedName>
</protein>
<dbReference type="EMBL" id="CAJZBQ010000014">
    <property type="protein sequence ID" value="CAG9315796.1"/>
    <property type="molecule type" value="Genomic_DNA"/>
</dbReference>
<dbReference type="AlphaFoldDB" id="A0AAU9IPX4"/>
<keyword evidence="3" id="KW-1185">Reference proteome</keyword>
<evidence type="ECO:0000313" key="2">
    <source>
        <dbReference type="EMBL" id="CAG9315796.1"/>
    </source>
</evidence>
<proteinExistence type="predicted"/>
<keyword evidence="1" id="KW-0472">Membrane</keyword>